<sequence length="558" mass="61939">MFDLRPIYQGEFIDRTPGIRSAGKFRPAGDRASQCLSHSDAQVSTPVRVRVNSSVASSLVHGVRSRPSLSVGELLSPRPSSALHQRSLEQREGFWWGGAHAPLGRSSQRGPGLPTGLHPYTTTFGRSTASEFSAGEVINPPKSWDKVDSEYQKGHDLYVRSHNSYHVGEVIDRGYDWSCFGRDSRFGRATPHHADGRSVAHAQTWIQNTSKQLKRLEDFRRRTRPKLGKVLDPIADTLDVPPDHTFGLPVEPDKYGAGDLVHRRPRHEWLRGSERQRALLAAVRHCLKVANYNSFPSLLDAFRHYDRNGDGKIDSEELQVACSELNLPVEAALLQDLVRYCDVDRDGFINYLEFANFLNWKQALPLSPQEERAVNGADEGNVAASMESTHGRDKRGKSSMGLIEPQGLVPRAPNVPSFTPFNLTKQVDRMHGRYCTSSSLVNSAIGRASSAGWHTFGVPSVRTDLPAPRVRHFGDRTNYGEESDVSGLLNPSVYALHGVYEADFLTPRSPSQIQQILRNAGVELSDGAFEDAWTTAAVQDPRREVSVESFRRALGMAS</sequence>
<dbReference type="SMART" id="SM00054">
    <property type="entry name" value="EFh"/>
    <property type="match status" value="2"/>
</dbReference>
<dbReference type="Pfam" id="PF25325">
    <property type="entry name" value="EF-hand_EFHB_C"/>
    <property type="match status" value="1"/>
</dbReference>
<keyword evidence="8" id="KW-0966">Cell projection</keyword>
<keyword evidence="6" id="KW-0969">Cilium</keyword>
<evidence type="ECO:0000313" key="12">
    <source>
        <dbReference type="RefSeq" id="XP_032807504.1"/>
    </source>
</evidence>
<dbReference type="AlphaFoldDB" id="A0AAJ7SXW5"/>
<feature type="region of interest" description="Disordered" evidence="9">
    <location>
        <begin position="19"/>
        <end position="42"/>
    </location>
</feature>
<evidence type="ECO:0000256" key="6">
    <source>
        <dbReference type="ARBA" id="ARBA00023069"/>
    </source>
</evidence>
<dbReference type="Proteomes" id="UP001318040">
    <property type="component" value="Chromosome 10"/>
</dbReference>
<keyword evidence="7" id="KW-0206">Cytoskeleton</keyword>
<reference evidence="12" key="1">
    <citation type="submission" date="2025-08" db="UniProtKB">
        <authorList>
            <consortium name="RefSeq"/>
        </authorList>
    </citation>
    <scope>IDENTIFICATION</scope>
    <source>
        <tissue evidence="12">Sperm</tissue>
    </source>
</reference>
<dbReference type="Gene3D" id="1.10.238.10">
    <property type="entry name" value="EF-hand"/>
    <property type="match status" value="1"/>
</dbReference>
<evidence type="ECO:0000256" key="8">
    <source>
        <dbReference type="ARBA" id="ARBA00023273"/>
    </source>
</evidence>
<protein>
    <submittedName>
        <fullName evidence="12">EF-hand domain-containing family member B isoform X1</fullName>
    </submittedName>
</protein>
<evidence type="ECO:0000256" key="3">
    <source>
        <dbReference type="ARBA" id="ARBA00022737"/>
    </source>
</evidence>
<evidence type="ECO:0000313" key="11">
    <source>
        <dbReference type="Proteomes" id="UP001318040"/>
    </source>
</evidence>
<evidence type="ECO:0000256" key="5">
    <source>
        <dbReference type="ARBA" id="ARBA00022846"/>
    </source>
</evidence>
<evidence type="ECO:0000256" key="1">
    <source>
        <dbReference type="ARBA" id="ARBA00004611"/>
    </source>
</evidence>
<dbReference type="CDD" id="cd00051">
    <property type="entry name" value="EFh"/>
    <property type="match status" value="1"/>
</dbReference>
<organism evidence="11 12">
    <name type="scientific">Petromyzon marinus</name>
    <name type="common">Sea lamprey</name>
    <dbReference type="NCBI Taxonomy" id="7757"/>
    <lineage>
        <taxon>Eukaryota</taxon>
        <taxon>Metazoa</taxon>
        <taxon>Chordata</taxon>
        <taxon>Craniata</taxon>
        <taxon>Vertebrata</taxon>
        <taxon>Cyclostomata</taxon>
        <taxon>Hyperoartia</taxon>
        <taxon>Petromyzontiformes</taxon>
        <taxon>Petromyzontidae</taxon>
        <taxon>Petromyzon</taxon>
    </lineage>
</organism>
<evidence type="ECO:0000256" key="7">
    <source>
        <dbReference type="ARBA" id="ARBA00023212"/>
    </source>
</evidence>
<evidence type="ECO:0000256" key="2">
    <source>
        <dbReference type="ARBA" id="ARBA00022490"/>
    </source>
</evidence>
<dbReference type="GO" id="GO:0005509">
    <property type="term" value="F:calcium ion binding"/>
    <property type="evidence" value="ECO:0007669"/>
    <property type="project" value="InterPro"/>
</dbReference>
<keyword evidence="11" id="KW-1185">Reference proteome</keyword>
<comment type="subcellular location">
    <subcellularLocation>
        <location evidence="1">Cytoplasm</location>
        <location evidence="1">Cytoskeleton</location>
        <location evidence="1">Flagellum axoneme</location>
    </subcellularLocation>
</comment>
<accession>A0AAJ7SXW5</accession>
<dbReference type="PROSITE" id="PS50222">
    <property type="entry name" value="EF_HAND_2"/>
    <property type="match status" value="2"/>
</dbReference>
<dbReference type="SUPFAM" id="SSF47473">
    <property type="entry name" value="EF-hand"/>
    <property type="match status" value="1"/>
</dbReference>
<keyword evidence="2" id="KW-0963">Cytoplasm</keyword>
<evidence type="ECO:0000256" key="4">
    <source>
        <dbReference type="ARBA" id="ARBA00022837"/>
    </source>
</evidence>
<keyword evidence="5" id="KW-0282">Flagellum</keyword>
<dbReference type="Pfam" id="PF13499">
    <property type="entry name" value="EF-hand_7"/>
    <property type="match status" value="1"/>
</dbReference>
<keyword evidence="4" id="KW-0106">Calcium</keyword>
<feature type="domain" description="EF-hand" evidence="10">
    <location>
        <begin position="293"/>
        <end position="328"/>
    </location>
</feature>
<dbReference type="InterPro" id="IPR018247">
    <property type="entry name" value="EF_Hand_1_Ca_BS"/>
</dbReference>
<gene>
    <name evidence="12" type="primary">EFHB</name>
</gene>
<evidence type="ECO:0000259" key="10">
    <source>
        <dbReference type="PROSITE" id="PS50222"/>
    </source>
</evidence>
<proteinExistence type="predicted"/>
<dbReference type="PANTHER" id="PTHR12086">
    <property type="entry name" value="EF-HAND DOMAIN C-TERMINAL CONTAINING PROTEIN"/>
    <property type="match status" value="1"/>
</dbReference>
<feature type="domain" description="EF-hand" evidence="10">
    <location>
        <begin position="329"/>
        <end position="364"/>
    </location>
</feature>
<keyword evidence="3" id="KW-0677">Repeat</keyword>
<evidence type="ECO:0000256" key="9">
    <source>
        <dbReference type="SAM" id="MobiDB-lite"/>
    </source>
</evidence>
<dbReference type="RefSeq" id="XP_032807504.1">
    <property type="nucleotide sequence ID" value="XM_032951613.1"/>
</dbReference>
<dbReference type="CTD" id="151651"/>
<dbReference type="KEGG" id="pmrn:116941040"/>
<name>A0AAJ7SXW5_PETMA</name>
<dbReference type="InterPro" id="IPR040193">
    <property type="entry name" value="EFHC1/EFHC2/EFHB"/>
</dbReference>
<dbReference type="PANTHER" id="PTHR12086:SF12">
    <property type="entry name" value="EF-HAND DOMAIN-CONTAINING FAMILY MEMBER B"/>
    <property type="match status" value="1"/>
</dbReference>
<dbReference type="InterPro" id="IPR057428">
    <property type="entry name" value="EFHB_EF-hand_C"/>
</dbReference>
<dbReference type="InterPro" id="IPR002048">
    <property type="entry name" value="EF_hand_dom"/>
</dbReference>
<dbReference type="InterPro" id="IPR011992">
    <property type="entry name" value="EF-hand-dom_pair"/>
</dbReference>
<dbReference type="PROSITE" id="PS00018">
    <property type="entry name" value="EF_HAND_1"/>
    <property type="match status" value="2"/>
</dbReference>